<feature type="compositionally biased region" description="Basic and acidic residues" evidence="2">
    <location>
        <begin position="745"/>
        <end position="764"/>
    </location>
</feature>
<feature type="coiled-coil region" evidence="1">
    <location>
        <begin position="231"/>
        <end position="286"/>
    </location>
</feature>
<dbReference type="Proteomes" id="UP001651158">
    <property type="component" value="Unassembled WGS sequence"/>
</dbReference>
<feature type="compositionally biased region" description="Polar residues" evidence="2">
    <location>
        <begin position="765"/>
        <end position="774"/>
    </location>
</feature>
<keyword evidence="1" id="KW-0175">Coiled coil</keyword>
<feature type="compositionally biased region" description="Basic and acidic residues" evidence="2">
    <location>
        <begin position="802"/>
        <end position="811"/>
    </location>
</feature>
<comment type="caution">
    <text evidence="3">The sequence shown here is derived from an EMBL/GenBank/DDBJ whole genome shotgun (WGS) entry which is preliminary data.</text>
</comment>
<evidence type="ECO:0000256" key="1">
    <source>
        <dbReference type="SAM" id="Coils"/>
    </source>
</evidence>
<evidence type="ECO:0000256" key="2">
    <source>
        <dbReference type="SAM" id="MobiDB-lite"/>
    </source>
</evidence>
<protein>
    <submittedName>
        <fullName evidence="3">Uncharacterized protein</fullName>
    </submittedName>
</protein>
<sequence>MAQHLHGRGQNRMRQPKSLESLYKTTQNFCDSIKKSLDAVDQQCSNLHINKEDKYVIEVLERINAFDGDLKLDALSDTQCQLLIEDLELDINENVLLEIVRRLRDLELLRKSSTDVFLKLNKHLSSMLDNGVCIFCVSLIELTQENVDEVIEYNDFISKQRSKLAQAVDQIRQHQERWNNLTMDTQSTLNNSKELGACLKDIQEEWNKIRANTIEWINQDREYPTLLANRIKQLRKTMEALLLEIETISKTKQQKMEERRHRELRMEALQKRRRELCSKLRLVQRAKRFNATRLVAFDSGSAQTEGDKEECNFAKTSIPGDGRNAIGDSKPQEEFCRRRDAKLDKEQSDIKSSLKCVNKRITELKRAADEDGRESDTNKRRISKIKTEIAQIKKISTDCREILLQRGKVQTFLQLQRGVIAEASRGKTPFAEVCKFVALRVRHEWPRLYLHLPMWPTRSLNQRQDDITTLLGFERMNVVLPRNRTSAEDAVAALEKWRLLSRHYVDVDGLATGLKLAGWSELAIEVCSRFGQEAGVAADSEKDTLEGEEAEDASADAIMESEIEVEAILSADNEEACLTRDEMDTPPKSLNDTISKITEQQNWSREFSVSESMDRDSIVNAENQSSLHDEDKPCLIKSAGSTTKNGDVMEVPPPGNDVLAQKSCYNEEGLQKSSMLNSRSGSIANESEKEEQNSSTDPPGNSSDNPSEQEEFIDKFNYRGEKLKENDSLIESSVHSSRRSSWSSDESKEKNGFSRRNSGRDSQRNKVNNYQNIGANPCMRAESSTTPTKGGDLDGNKSQNSFDKDNKFTEHDDWNSCKRFNVESISSEKNKEISCWKGTLEDNRGEYMESSAQMSVTSKEAAKQKLTDAHLKEDKSKETESGRYHADDAKNETKQGKLDDEENAPLLKSDSNKQRNKQGSDLVSEFNFGAVSAKIEDEDSRPQDELLIDEESGAKFDGNYSKEHSLPEDDGKGKDIIEQFLENDGYYAKSELGIQELPPVSKVPLAGQRTSRNEGDTQSSKDNKKACKVLNEKTKADSKPNQEEITKGMEREGHGAEGSILSQKEEEDLENSGVEAETNKQVTGIGKESEILRKTSTIPKSKKKLRDEKEGSGGNRKKDEKKEKEKKKKKEKKK</sequence>
<feature type="compositionally biased region" description="Basic and acidic residues" evidence="2">
    <location>
        <begin position="860"/>
        <end position="898"/>
    </location>
</feature>
<feature type="region of interest" description="Disordered" evidence="2">
    <location>
        <begin position="847"/>
        <end position="977"/>
    </location>
</feature>
<feature type="region of interest" description="Disordered" evidence="2">
    <location>
        <begin position="622"/>
        <end position="811"/>
    </location>
</feature>
<organism evidence="3 4">
    <name type="scientific">Taenia crassiceps</name>
    <dbReference type="NCBI Taxonomy" id="6207"/>
    <lineage>
        <taxon>Eukaryota</taxon>
        <taxon>Metazoa</taxon>
        <taxon>Spiralia</taxon>
        <taxon>Lophotrochozoa</taxon>
        <taxon>Platyhelminthes</taxon>
        <taxon>Cestoda</taxon>
        <taxon>Eucestoda</taxon>
        <taxon>Cyclophyllidea</taxon>
        <taxon>Taeniidae</taxon>
        <taxon>Taenia</taxon>
    </lineage>
</organism>
<feature type="compositionally biased region" description="Basic and acidic residues" evidence="2">
    <location>
        <begin position="712"/>
        <end position="727"/>
    </location>
</feature>
<evidence type="ECO:0000313" key="3">
    <source>
        <dbReference type="EMBL" id="KAL5111463.1"/>
    </source>
</evidence>
<feature type="compositionally biased region" description="Low complexity" evidence="2">
    <location>
        <begin position="729"/>
        <end position="744"/>
    </location>
</feature>
<feature type="compositionally biased region" description="Basic and acidic residues" evidence="2">
    <location>
        <begin position="1105"/>
        <end position="1123"/>
    </location>
</feature>
<dbReference type="EMBL" id="JAKROA010000001">
    <property type="protein sequence ID" value="KAL5111463.1"/>
    <property type="molecule type" value="Genomic_DNA"/>
</dbReference>
<feature type="compositionally biased region" description="Basic and acidic residues" evidence="2">
    <location>
        <begin position="1011"/>
        <end position="1055"/>
    </location>
</feature>
<gene>
    <name evidence="3" type="ORF">TcWFU_001826</name>
</gene>
<feature type="compositionally biased region" description="Basic residues" evidence="2">
    <location>
        <begin position="1124"/>
        <end position="1134"/>
    </location>
</feature>
<feature type="region of interest" description="Disordered" evidence="2">
    <location>
        <begin position="992"/>
        <end position="1134"/>
    </location>
</feature>
<evidence type="ECO:0000313" key="4">
    <source>
        <dbReference type="Proteomes" id="UP001651158"/>
    </source>
</evidence>
<keyword evidence="4" id="KW-1185">Reference proteome</keyword>
<feature type="compositionally biased region" description="Polar residues" evidence="2">
    <location>
        <begin position="671"/>
        <end position="685"/>
    </location>
</feature>
<reference evidence="3 4" key="1">
    <citation type="journal article" date="2022" name="Front. Cell. Infect. Microbiol.">
        <title>The Genomes of Two Strains of Taenia crassiceps the Animal Model for the Study of Human Cysticercosis.</title>
        <authorList>
            <person name="Bobes R.J."/>
            <person name="Estrada K."/>
            <person name="Rios-Valencia D.G."/>
            <person name="Calderon-Gallegos A."/>
            <person name="de la Torre P."/>
            <person name="Carrero J.C."/>
            <person name="Sanchez-Flores A."/>
            <person name="Laclette J.P."/>
        </authorList>
    </citation>
    <scope>NUCLEOTIDE SEQUENCE [LARGE SCALE GENOMIC DNA]</scope>
    <source>
        <strain evidence="3">WFUcys</strain>
    </source>
</reference>
<feature type="compositionally biased region" description="Basic and acidic residues" evidence="2">
    <location>
        <begin position="960"/>
        <end position="977"/>
    </location>
</feature>
<accession>A0ABR4QPI5</accession>
<name>A0ABR4QPI5_9CEST</name>
<proteinExistence type="predicted"/>
<feature type="compositionally biased region" description="Polar residues" evidence="2">
    <location>
        <begin position="693"/>
        <end position="706"/>
    </location>
</feature>